<dbReference type="InterPro" id="IPR035979">
    <property type="entry name" value="RBD_domain_sf"/>
</dbReference>
<keyword evidence="5" id="KW-1185">Reference proteome</keyword>
<dbReference type="PROSITE" id="PS50102">
    <property type="entry name" value="RRM"/>
    <property type="match status" value="1"/>
</dbReference>
<evidence type="ECO:0000313" key="5">
    <source>
        <dbReference type="Proteomes" id="UP001054252"/>
    </source>
</evidence>
<sequence length="153" mass="16240">MHMNRGASADSGLKDKGGTKKNVGGGVGLAEKEKMLKVSWEKVGEDYTAERLREILSRFGKIEDVVVKNSKKRGSALVVMGSKEAAVAAAGSLSGSLSNPLLVVPLQPTLAAEFSSAEKAEEDNCVNKLVGAGYQAYEDSVLKKLQMVAKKQK</sequence>
<dbReference type="InterPro" id="IPR034254">
    <property type="entry name" value="DNAJC17_RRM"/>
</dbReference>
<proteinExistence type="predicted"/>
<dbReference type="Gene3D" id="3.30.70.330">
    <property type="match status" value="1"/>
</dbReference>
<reference evidence="4 5" key="1">
    <citation type="journal article" date="2021" name="Commun. Biol.">
        <title>The genome of Shorea leprosula (Dipterocarpaceae) highlights the ecological relevance of drought in aseasonal tropical rainforests.</title>
        <authorList>
            <person name="Ng K.K.S."/>
            <person name="Kobayashi M.J."/>
            <person name="Fawcett J.A."/>
            <person name="Hatakeyama M."/>
            <person name="Paape T."/>
            <person name="Ng C.H."/>
            <person name="Ang C.C."/>
            <person name="Tnah L.H."/>
            <person name="Lee C.T."/>
            <person name="Nishiyama T."/>
            <person name="Sese J."/>
            <person name="O'Brien M.J."/>
            <person name="Copetti D."/>
            <person name="Mohd Noor M.I."/>
            <person name="Ong R.C."/>
            <person name="Putra M."/>
            <person name="Sireger I.Z."/>
            <person name="Indrioko S."/>
            <person name="Kosugi Y."/>
            <person name="Izuno A."/>
            <person name="Isagi Y."/>
            <person name="Lee S.L."/>
            <person name="Shimizu K.K."/>
        </authorList>
    </citation>
    <scope>NUCLEOTIDE SEQUENCE [LARGE SCALE GENOMIC DNA]</scope>
    <source>
        <strain evidence="4">214</strain>
    </source>
</reference>
<accession>A0AAV5MAB5</accession>
<evidence type="ECO:0000256" key="1">
    <source>
        <dbReference type="PROSITE-ProRule" id="PRU00176"/>
    </source>
</evidence>
<evidence type="ECO:0000313" key="4">
    <source>
        <dbReference type="EMBL" id="GKV46438.1"/>
    </source>
</evidence>
<dbReference type="EMBL" id="BPVZ01000208">
    <property type="protein sequence ID" value="GKV46438.1"/>
    <property type="molecule type" value="Genomic_DNA"/>
</dbReference>
<gene>
    <name evidence="4" type="ORF">SLEP1_g53422</name>
</gene>
<keyword evidence="1" id="KW-0694">RNA-binding</keyword>
<comment type="caution">
    <text evidence="4">The sequence shown here is derived from an EMBL/GenBank/DDBJ whole genome shotgun (WGS) entry which is preliminary data.</text>
</comment>
<dbReference type="GO" id="GO:0003723">
    <property type="term" value="F:RNA binding"/>
    <property type="evidence" value="ECO:0007669"/>
    <property type="project" value="UniProtKB-UniRule"/>
</dbReference>
<dbReference type="Pfam" id="PF00076">
    <property type="entry name" value="RRM_1"/>
    <property type="match status" value="1"/>
</dbReference>
<dbReference type="CDD" id="cd12429">
    <property type="entry name" value="RRM_DNAJC17"/>
    <property type="match status" value="1"/>
</dbReference>
<dbReference type="AlphaFoldDB" id="A0AAV5MAB5"/>
<dbReference type="PANTHER" id="PTHR45098">
    <property type="entry name" value="DNAJ DOMAIN CONTAINING PROTEIN, EXPRESSED"/>
    <property type="match status" value="1"/>
</dbReference>
<feature type="region of interest" description="Disordered" evidence="2">
    <location>
        <begin position="1"/>
        <end position="26"/>
    </location>
</feature>
<evidence type="ECO:0000256" key="2">
    <source>
        <dbReference type="SAM" id="MobiDB-lite"/>
    </source>
</evidence>
<organism evidence="4 5">
    <name type="scientific">Rubroshorea leprosula</name>
    <dbReference type="NCBI Taxonomy" id="152421"/>
    <lineage>
        <taxon>Eukaryota</taxon>
        <taxon>Viridiplantae</taxon>
        <taxon>Streptophyta</taxon>
        <taxon>Embryophyta</taxon>
        <taxon>Tracheophyta</taxon>
        <taxon>Spermatophyta</taxon>
        <taxon>Magnoliopsida</taxon>
        <taxon>eudicotyledons</taxon>
        <taxon>Gunneridae</taxon>
        <taxon>Pentapetalae</taxon>
        <taxon>rosids</taxon>
        <taxon>malvids</taxon>
        <taxon>Malvales</taxon>
        <taxon>Dipterocarpaceae</taxon>
        <taxon>Rubroshorea</taxon>
    </lineage>
</organism>
<name>A0AAV5MAB5_9ROSI</name>
<feature type="domain" description="RRM" evidence="3">
    <location>
        <begin position="36"/>
        <end position="108"/>
    </location>
</feature>
<dbReference type="Proteomes" id="UP001054252">
    <property type="component" value="Unassembled WGS sequence"/>
</dbReference>
<protein>
    <recommendedName>
        <fullName evidence="3">RRM domain-containing protein</fullName>
    </recommendedName>
</protein>
<dbReference type="SUPFAM" id="SSF54928">
    <property type="entry name" value="RNA-binding domain, RBD"/>
    <property type="match status" value="1"/>
</dbReference>
<dbReference type="InterPro" id="IPR012677">
    <property type="entry name" value="Nucleotide-bd_a/b_plait_sf"/>
</dbReference>
<dbReference type="InterPro" id="IPR000504">
    <property type="entry name" value="RRM_dom"/>
</dbReference>
<evidence type="ECO:0000259" key="3">
    <source>
        <dbReference type="PROSITE" id="PS50102"/>
    </source>
</evidence>
<dbReference type="PANTHER" id="PTHR45098:SF1">
    <property type="entry name" value="DNAJ DOMAIN CONTAINING PROTEIN, EXPRESSED"/>
    <property type="match status" value="1"/>
</dbReference>